<accession>A0A1T4KFV6</accession>
<reference evidence="10 11" key="1">
    <citation type="submission" date="2017-02" db="EMBL/GenBank/DDBJ databases">
        <authorList>
            <person name="Peterson S.W."/>
        </authorList>
    </citation>
    <scope>NUCLEOTIDE SEQUENCE [LARGE SCALE GENOMIC DNA]</scope>
    <source>
        <strain evidence="10 11">ATCC 17233</strain>
    </source>
</reference>
<evidence type="ECO:0000256" key="7">
    <source>
        <dbReference type="NCBIfam" id="TIGR00442"/>
    </source>
</evidence>
<dbReference type="InterPro" id="IPR041715">
    <property type="entry name" value="HisRS-like_core"/>
</dbReference>
<dbReference type="EMBL" id="FUXA01000004">
    <property type="protein sequence ID" value="SJZ41299.1"/>
    <property type="molecule type" value="Genomic_DNA"/>
</dbReference>
<feature type="binding site" evidence="8">
    <location>
        <position position="123"/>
    </location>
    <ligand>
        <name>L-histidine</name>
        <dbReference type="ChEBI" id="CHEBI:57595"/>
    </ligand>
</feature>
<evidence type="ECO:0000256" key="3">
    <source>
        <dbReference type="ARBA" id="ARBA00022741"/>
    </source>
</evidence>
<dbReference type="GO" id="GO:0006427">
    <property type="term" value="P:histidyl-tRNA aminoacylation"/>
    <property type="evidence" value="ECO:0007669"/>
    <property type="project" value="UniProtKB-UniRule"/>
</dbReference>
<sequence length="430" mass="48217">MAMKKKPVTGMKDILPREMEIRDYAIGLIKDTYKKFGFTSVETPCVEHIENLSSKQGGENEKLIFKIMKRGEKLRLEEATSAADLVDGGLRYDLTVPLSRYYSNNSNDLPSPFKALQMGNVWRADRPQKGRYRQFMQCDIDILGEPTNIAEIELILATSTLLGKLDFSNFTIRINDRRILRAMVDYAGFEPVAAEGESSEGAAIDYDNIFITLDKMDKIGLDGVREELIAAGNSSETVDKYLDLFGKITPDVAGIKFLKDTLGEYLDESITDGLAFIIESVEGAKEAEFKMAFDPTLVRGMSYYTGPIFEISMDEYGGSVGGGGRYDEMIGRFTGNDTPACGFSIGFERIIMLLLERDFKVPGSSEKTAFMIEKNMPKEKMAKILSMAKERRAVGENINIVMMKKNKKFQKDQLTAEGYTEITEFFADKI</sequence>
<keyword evidence="10" id="KW-0030">Aminoacyl-tRNA synthetase</keyword>
<keyword evidence="10" id="KW-0436">Ligase</keyword>
<keyword evidence="3" id="KW-0547">Nucleotide-binding</keyword>
<dbReference type="GO" id="GO:0005524">
    <property type="term" value="F:ATP binding"/>
    <property type="evidence" value="ECO:0007669"/>
    <property type="project" value="UniProtKB-KW"/>
</dbReference>
<comment type="catalytic activity">
    <reaction evidence="6">
        <text>tRNA(His) + L-histidine + ATP = L-histidyl-tRNA(His) + AMP + diphosphate + H(+)</text>
        <dbReference type="Rhea" id="RHEA:17313"/>
        <dbReference type="Rhea" id="RHEA-COMP:9665"/>
        <dbReference type="Rhea" id="RHEA-COMP:9689"/>
        <dbReference type="ChEBI" id="CHEBI:15378"/>
        <dbReference type="ChEBI" id="CHEBI:30616"/>
        <dbReference type="ChEBI" id="CHEBI:33019"/>
        <dbReference type="ChEBI" id="CHEBI:57595"/>
        <dbReference type="ChEBI" id="CHEBI:78442"/>
        <dbReference type="ChEBI" id="CHEBI:78527"/>
        <dbReference type="ChEBI" id="CHEBI:456215"/>
        <dbReference type="EC" id="6.1.1.21"/>
    </reaction>
</comment>
<evidence type="ECO:0000256" key="1">
    <source>
        <dbReference type="ARBA" id="ARBA00008226"/>
    </source>
</evidence>
<feature type="binding site" evidence="8">
    <location>
        <begin position="303"/>
        <end position="304"/>
    </location>
    <ligand>
        <name>L-histidine</name>
        <dbReference type="ChEBI" id="CHEBI:57595"/>
    </ligand>
</feature>
<dbReference type="OrthoDB" id="9800814at2"/>
<dbReference type="Proteomes" id="UP000189857">
    <property type="component" value="Unassembled WGS sequence"/>
</dbReference>
<dbReference type="Gene3D" id="3.30.930.10">
    <property type="entry name" value="Bira Bifunctional Protein, Domain 2"/>
    <property type="match status" value="1"/>
</dbReference>
<feature type="binding site" evidence="8">
    <location>
        <begin position="93"/>
        <end position="95"/>
    </location>
    <ligand>
        <name>L-histidine</name>
        <dbReference type="ChEBI" id="CHEBI:57595"/>
    </ligand>
</feature>
<dbReference type="Pfam" id="PF13393">
    <property type="entry name" value="tRNA-synt_His"/>
    <property type="match status" value="1"/>
</dbReference>
<proteinExistence type="inferred from homology"/>
<dbReference type="GO" id="GO:0016740">
    <property type="term" value="F:transferase activity"/>
    <property type="evidence" value="ECO:0007669"/>
    <property type="project" value="UniProtKB-ARBA"/>
</dbReference>
<keyword evidence="4" id="KW-0067">ATP-binding</keyword>
<dbReference type="EC" id="6.1.1.21" evidence="2 7"/>
<dbReference type="GO" id="GO:0004821">
    <property type="term" value="F:histidine-tRNA ligase activity"/>
    <property type="evidence" value="ECO:0007669"/>
    <property type="project" value="UniProtKB-UniRule"/>
</dbReference>
<organism evidence="10 11">
    <name type="scientific">Eubacterium ruminantium</name>
    <dbReference type="NCBI Taxonomy" id="42322"/>
    <lineage>
        <taxon>Bacteria</taxon>
        <taxon>Bacillati</taxon>
        <taxon>Bacillota</taxon>
        <taxon>Clostridia</taxon>
        <taxon>Eubacteriales</taxon>
        <taxon>Eubacteriaceae</taxon>
        <taxon>Eubacterium</taxon>
    </lineage>
</organism>
<feature type="domain" description="Aminoacyl-transfer RNA synthetases class-II family profile" evidence="9">
    <location>
        <begin position="29"/>
        <end position="362"/>
    </location>
</feature>
<feature type="binding site" evidence="8">
    <location>
        <position position="299"/>
    </location>
    <ligand>
        <name>L-histidine</name>
        <dbReference type="ChEBI" id="CHEBI:57595"/>
    </ligand>
</feature>
<dbReference type="NCBIfam" id="TIGR00442">
    <property type="entry name" value="hisS"/>
    <property type="match status" value="1"/>
</dbReference>
<keyword evidence="5" id="KW-0648">Protein biosynthesis</keyword>
<dbReference type="PANTHER" id="PTHR11476:SF7">
    <property type="entry name" value="HISTIDINE--TRNA LIGASE"/>
    <property type="match status" value="1"/>
</dbReference>
<gene>
    <name evidence="10" type="ORF">SAMN02745110_00353</name>
</gene>
<name>A0A1T4KFV6_9FIRM</name>
<dbReference type="InterPro" id="IPR015807">
    <property type="entry name" value="His-tRNA-ligase"/>
</dbReference>
<dbReference type="AlphaFoldDB" id="A0A1T4KFV6"/>
<feature type="binding site" evidence="8">
    <location>
        <position position="137"/>
    </location>
    <ligand>
        <name>L-histidine</name>
        <dbReference type="ChEBI" id="CHEBI:57595"/>
    </ligand>
</feature>
<dbReference type="PIRSF" id="PIRSF001549">
    <property type="entry name" value="His-tRNA_synth"/>
    <property type="match status" value="1"/>
</dbReference>
<feature type="binding site" evidence="8">
    <location>
        <position position="141"/>
    </location>
    <ligand>
        <name>L-histidine</name>
        <dbReference type="ChEBI" id="CHEBI:57595"/>
    </ligand>
</feature>
<comment type="similarity">
    <text evidence="1">Belongs to the class-II aminoacyl-tRNA synthetase family.</text>
</comment>
<dbReference type="InterPro" id="IPR045864">
    <property type="entry name" value="aa-tRNA-synth_II/BPL/LPL"/>
</dbReference>
<dbReference type="GO" id="GO:0005737">
    <property type="term" value="C:cytoplasm"/>
    <property type="evidence" value="ECO:0007669"/>
    <property type="project" value="UniProtKB-UniRule"/>
</dbReference>
<evidence type="ECO:0000256" key="6">
    <source>
        <dbReference type="ARBA" id="ARBA00047639"/>
    </source>
</evidence>
<dbReference type="RefSeq" id="WP_078786031.1">
    <property type="nucleotide sequence ID" value="NZ_FMTO01000003.1"/>
</dbReference>
<dbReference type="InterPro" id="IPR004516">
    <property type="entry name" value="HisRS/HisZ"/>
</dbReference>
<evidence type="ECO:0000313" key="10">
    <source>
        <dbReference type="EMBL" id="SJZ41299.1"/>
    </source>
</evidence>
<protein>
    <recommendedName>
        <fullName evidence="2 7">Histidine--tRNA ligase</fullName>
        <ecNumber evidence="2 7">6.1.1.21</ecNumber>
    </recommendedName>
</protein>
<evidence type="ECO:0000256" key="8">
    <source>
        <dbReference type="PIRSR" id="PIRSR001549-1"/>
    </source>
</evidence>
<keyword evidence="11" id="KW-1185">Reference proteome</keyword>
<evidence type="ECO:0000313" key="11">
    <source>
        <dbReference type="Proteomes" id="UP000189857"/>
    </source>
</evidence>
<evidence type="ECO:0000256" key="4">
    <source>
        <dbReference type="ARBA" id="ARBA00022840"/>
    </source>
</evidence>
<dbReference type="PROSITE" id="PS50862">
    <property type="entry name" value="AA_TRNA_LIGASE_II"/>
    <property type="match status" value="1"/>
</dbReference>
<evidence type="ECO:0000256" key="5">
    <source>
        <dbReference type="ARBA" id="ARBA00022917"/>
    </source>
</evidence>
<dbReference type="GO" id="GO:0140096">
    <property type="term" value="F:catalytic activity, acting on a protein"/>
    <property type="evidence" value="ECO:0007669"/>
    <property type="project" value="UniProtKB-ARBA"/>
</dbReference>
<evidence type="ECO:0000259" key="9">
    <source>
        <dbReference type="PROSITE" id="PS50862"/>
    </source>
</evidence>
<evidence type="ECO:0000256" key="2">
    <source>
        <dbReference type="ARBA" id="ARBA00012815"/>
    </source>
</evidence>
<dbReference type="SUPFAM" id="SSF55681">
    <property type="entry name" value="Class II aaRS and biotin synthetases"/>
    <property type="match status" value="1"/>
</dbReference>
<dbReference type="InterPro" id="IPR006195">
    <property type="entry name" value="aa-tRNA-synth_II"/>
</dbReference>
<dbReference type="PANTHER" id="PTHR11476">
    <property type="entry name" value="HISTIDYL-TRNA SYNTHETASE"/>
    <property type="match status" value="1"/>
</dbReference>
<dbReference type="CDD" id="cd00773">
    <property type="entry name" value="HisRS-like_core"/>
    <property type="match status" value="1"/>
</dbReference>